<dbReference type="Gene3D" id="3.50.50.60">
    <property type="entry name" value="FAD/NAD(P)-binding domain"/>
    <property type="match status" value="2"/>
</dbReference>
<feature type="binding site" evidence="12">
    <location>
        <begin position="323"/>
        <end position="326"/>
    </location>
    <ligand>
        <name>FAD</name>
        <dbReference type="ChEBI" id="CHEBI:57692"/>
    </ligand>
</feature>
<evidence type="ECO:0000256" key="3">
    <source>
        <dbReference type="ARBA" id="ARBA00016961"/>
    </source>
</evidence>
<evidence type="ECO:0000313" key="18">
    <source>
        <dbReference type="Proteomes" id="UP000316545"/>
    </source>
</evidence>
<feature type="binding site" evidence="12">
    <location>
        <position position="207"/>
    </location>
    <ligand>
        <name>NAD(+)</name>
        <dbReference type="ChEBI" id="CHEBI:57540"/>
    </ligand>
</feature>
<dbReference type="PROSITE" id="PS00076">
    <property type="entry name" value="PYRIDINE_REDOX_1"/>
    <property type="match status" value="1"/>
</dbReference>
<dbReference type="AlphaFoldDB" id="A0A560EWN9"/>
<evidence type="ECO:0000259" key="16">
    <source>
        <dbReference type="Pfam" id="PF07992"/>
    </source>
</evidence>
<dbReference type="FunFam" id="3.30.390.30:FF:000001">
    <property type="entry name" value="Dihydrolipoyl dehydrogenase"/>
    <property type="match status" value="1"/>
</dbReference>
<dbReference type="InterPro" id="IPR006258">
    <property type="entry name" value="Lipoamide_DH"/>
</dbReference>
<dbReference type="PANTHER" id="PTHR22912">
    <property type="entry name" value="DISULFIDE OXIDOREDUCTASE"/>
    <property type="match status" value="1"/>
</dbReference>
<keyword evidence="4 14" id="KW-0285">Flavoprotein</keyword>
<evidence type="ECO:0000256" key="8">
    <source>
        <dbReference type="ARBA" id="ARBA00023157"/>
    </source>
</evidence>
<keyword evidence="12" id="KW-0547">Nucleotide-binding</keyword>
<keyword evidence="9 14" id="KW-0676">Redox-active center</keyword>
<sequence>MTTETQFDLVVIGSGPGGYVAAIRAAQLGMKVACVEMRKTLGGTCLNVGCIPSKALLVASEKFEEASHSLGNFGVKVSGVELDLSTMMKHKEKTVESNVTGVEFLFKKNKITRFTGKGSIAAPGQVTVTKEDGSTETVTAKNILIATGSDVMPLPGVTIDEKRIVSSTGALDLTEVPKRLVVIGGGVIGLELGSVWQRLGAQVTVVEFLDRILPGMDGEVSKQSQRILGKQGLTFKLSTKVTSAVAADTGVTLTVEPAAGGTAETIEADVVLVAIGRRPYTEGLGLDKVGVELDERKRVKTDHHFRTNVPGIWAIGDVIAGAMLAHKAEEEGVVCAEVMAGQSGHINYDAIPGVVYTWPEIAAVGKTEEQLKAEGVAYKVGKFPFTANGRARSMQATEGFVKLLADAHSDKLLGAHIIGASAGEMIEELALALEFGASSEDIARTSHAHPTLTEAIKEAALGVLGRTIHM</sequence>
<comment type="caution">
    <text evidence="17">The sequence shown here is derived from an EMBL/GenBank/DDBJ whole genome shotgun (WGS) entry which is preliminary data.</text>
</comment>
<evidence type="ECO:0000256" key="12">
    <source>
        <dbReference type="PIRSR" id="PIRSR000350-3"/>
    </source>
</evidence>
<keyword evidence="6 14" id="KW-0560">Oxidoreductase</keyword>
<dbReference type="GO" id="GO:0004148">
    <property type="term" value="F:dihydrolipoyl dehydrogenase (NADH) activity"/>
    <property type="evidence" value="ECO:0007669"/>
    <property type="project" value="UniProtKB-EC"/>
</dbReference>
<evidence type="ECO:0000256" key="14">
    <source>
        <dbReference type="RuleBase" id="RU003692"/>
    </source>
</evidence>
<feature type="active site" description="Proton acceptor" evidence="11">
    <location>
        <position position="449"/>
    </location>
</feature>
<dbReference type="RefSeq" id="WP_145620514.1">
    <property type="nucleotide sequence ID" value="NZ_JAYNFR010000102.1"/>
</dbReference>
<keyword evidence="5 12" id="KW-0274">FAD</keyword>
<organism evidence="17 18">
    <name type="scientific">Nitrospirillum amazonense</name>
    <dbReference type="NCBI Taxonomy" id="28077"/>
    <lineage>
        <taxon>Bacteria</taxon>
        <taxon>Pseudomonadati</taxon>
        <taxon>Pseudomonadota</taxon>
        <taxon>Alphaproteobacteria</taxon>
        <taxon>Rhodospirillales</taxon>
        <taxon>Azospirillaceae</taxon>
        <taxon>Nitrospirillum</taxon>
    </lineage>
</organism>
<comment type="cofactor">
    <cofactor evidence="12 14">
        <name>FAD</name>
        <dbReference type="ChEBI" id="CHEBI:57692"/>
    </cofactor>
    <text evidence="12 14">Binds 1 FAD per subunit.</text>
</comment>
<evidence type="ECO:0000259" key="15">
    <source>
        <dbReference type="Pfam" id="PF02852"/>
    </source>
</evidence>
<feature type="domain" description="FAD/NAD(P)-binding" evidence="16">
    <location>
        <begin position="7"/>
        <end position="332"/>
    </location>
</feature>
<dbReference type="GO" id="GO:0050660">
    <property type="term" value="F:flavin adenine dinucleotide binding"/>
    <property type="evidence" value="ECO:0007669"/>
    <property type="project" value="InterPro"/>
</dbReference>
<dbReference type="InterPro" id="IPR001100">
    <property type="entry name" value="Pyr_nuc-diS_OxRdtase"/>
</dbReference>
<evidence type="ECO:0000256" key="11">
    <source>
        <dbReference type="PIRSR" id="PIRSR000350-2"/>
    </source>
</evidence>
<dbReference type="InterPro" id="IPR036188">
    <property type="entry name" value="FAD/NAD-bd_sf"/>
</dbReference>
<proteinExistence type="inferred from homology"/>
<evidence type="ECO:0000256" key="13">
    <source>
        <dbReference type="PIRSR" id="PIRSR000350-4"/>
    </source>
</evidence>
<dbReference type="InterPro" id="IPR004099">
    <property type="entry name" value="Pyr_nucl-diS_OxRdtase_dimer"/>
</dbReference>
<dbReference type="PIRSF" id="PIRSF000350">
    <property type="entry name" value="Mercury_reductase_MerA"/>
    <property type="match status" value="1"/>
</dbReference>
<feature type="binding site" evidence="12">
    <location>
        <position position="118"/>
    </location>
    <ligand>
        <name>FAD</name>
        <dbReference type="ChEBI" id="CHEBI:57692"/>
    </ligand>
</feature>
<comment type="miscellaneous">
    <text evidence="14">The active site is a redox-active disulfide bond.</text>
</comment>
<evidence type="ECO:0000256" key="1">
    <source>
        <dbReference type="ARBA" id="ARBA00007532"/>
    </source>
</evidence>
<dbReference type="Proteomes" id="UP000316545">
    <property type="component" value="Unassembled WGS sequence"/>
</dbReference>
<dbReference type="InterPro" id="IPR050151">
    <property type="entry name" value="Class-I_Pyr_Nuc-Dis_Oxidored"/>
</dbReference>
<comment type="catalytic activity">
    <reaction evidence="10 14">
        <text>N(6)-[(R)-dihydrolipoyl]-L-lysyl-[protein] + NAD(+) = N(6)-[(R)-lipoyl]-L-lysyl-[protein] + NADH + H(+)</text>
        <dbReference type="Rhea" id="RHEA:15045"/>
        <dbReference type="Rhea" id="RHEA-COMP:10474"/>
        <dbReference type="Rhea" id="RHEA-COMP:10475"/>
        <dbReference type="ChEBI" id="CHEBI:15378"/>
        <dbReference type="ChEBI" id="CHEBI:57540"/>
        <dbReference type="ChEBI" id="CHEBI:57945"/>
        <dbReference type="ChEBI" id="CHEBI:83099"/>
        <dbReference type="ChEBI" id="CHEBI:83100"/>
        <dbReference type="EC" id="1.8.1.4"/>
    </reaction>
</comment>
<gene>
    <name evidence="17" type="ORF">FBZ88_1355</name>
</gene>
<dbReference type="Gene3D" id="3.30.390.30">
    <property type="match status" value="1"/>
</dbReference>
<dbReference type="SUPFAM" id="SSF55424">
    <property type="entry name" value="FAD/NAD-linked reductases, dimerisation (C-terminal) domain"/>
    <property type="match status" value="1"/>
</dbReference>
<keyword evidence="7 12" id="KW-0520">NAD</keyword>
<dbReference type="GO" id="GO:0006103">
    <property type="term" value="P:2-oxoglutarate metabolic process"/>
    <property type="evidence" value="ECO:0007669"/>
    <property type="project" value="TreeGrafter"/>
</dbReference>
<evidence type="ECO:0000256" key="9">
    <source>
        <dbReference type="ARBA" id="ARBA00023284"/>
    </source>
</evidence>
<evidence type="ECO:0000313" key="17">
    <source>
        <dbReference type="EMBL" id="TWB13753.1"/>
    </source>
</evidence>
<dbReference type="Pfam" id="PF07992">
    <property type="entry name" value="Pyr_redox_2"/>
    <property type="match status" value="1"/>
</dbReference>
<feature type="disulfide bond" description="Redox-active" evidence="13">
    <location>
        <begin position="45"/>
        <end position="50"/>
    </location>
</feature>
<feature type="binding site" evidence="12">
    <location>
        <position position="276"/>
    </location>
    <ligand>
        <name>NAD(+)</name>
        <dbReference type="ChEBI" id="CHEBI:57540"/>
    </ligand>
</feature>
<dbReference type="GO" id="GO:0005737">
    <property type="term" value="C:cytoplasm"/>
    <property type="evidence" value="ECO:0007669"/>
    <property type="project" value="UniProtKB-ARBA"/>
</dbReference>
<accession>A0A560EWN9</accession>
<feature type="binding site" evidence="12">
    <location>
        <position position="317"/>
    </location>
    <ligand>
        <name>FAD</name>
        <dbReference type="ChEBI" id="CHEBI:57692"/>
    </ligand>
</feature>
<dbReference type="SUPFAM" id="SSF51905">
    <property type="entry name" value="FAD/NAD(P)-binding domain"/>
    <property type="match status" value="1"/>
</dbReference>
<evidence type="ECO:0000256" key="5">
    <source>
        <dbReference type="ARBA" id="ARBA00022827"/>
    </source>
</evidence>
<comment type="similarity">
    <text evidence="1 14">Belongs to the class-I pyridine nucleotide-disulfide oxidoreductase family.</text>
</comment>
<dbReference type="Pfam" id="PF02852">
    <property type="entry name" value="Pyr_redox_dim"/>
    <property type="match status" value="1"/>
</dbReference>
<feature type="binding site" evidence="12">
    <location>
        <position position="54"/>
    </location>
    <ligand>
        <name>FAD</name>
        <dbReference type="ChEBI" id="CHEBI:57692"/>
    </ligand>
</feature>
<evidence type="ECO:0000256" key="6">
    <source>
        <dbReference type="ARBA" id="ARBA00023002"/>
    </source>
</evidence>
<evidence type="ECO:0000256" key="2">
    <source>
        <dbReference type="ARBA" id="ARBA00012608"/>
    </source>
</evidence>
<evidence type="ECO:0000256" key="10">
    <source>
        <dbReference type="ARBA" id="ARBA00049187"/>
    </source>
</evidence>
<feature type="domain" description="Pyridine nucleotide-disulphide oxidoreductase dimerisation" evidence="15">
    <location>
        <begin position="351"/>
        <end position="460"/>
    </location>
</feature>
<feature type="binding site" evidence="12">
    <location>
        <begin position="147"/>
        <end position="149"/>
    </location>
    <ligand>
        <name>FAD</name>
        <dbReference type="ChEBI" id="CHEBI:57692"/>
    </ligand>
</feature>
<dbReference type="EMBL" id="VITO01000035">
    <property type="protein sequence ID" value="TWB13753.1"/>
    <property type="molecule type" value="Genomic_DNA"/>
</dbReference>
<reference evidence="17 18" key="1">
    <citation type="submission" date="2019-06" db="EMBL/GenBank/DDBJ databases">
        <title>Genomic Encyclopedia of Type Strains, Phase IV (KMG-V): Genome sequencing to study the core and pangenomes of soil and plant-associated prokaryotes.</title>
        <authorList>
            <person name="Whitman W."/>
        </authorList>
    </citation>
    <scope>NUCLEOTIDE SEQUENCE [LARGE SCALE GENOMIC DNA]</scope>
    <source>
        <strain evidence="17 18">BR 11865</strain>
    </source>
</reference>
<dbReference type="InterPro" id="IPR012999">
    <property type="entry name" value="Pyr_OxRdtase_I_AS"/>
</dbReference>
<dbReference type="EC" id="1.8.1.4" evidence="2 14"/>
<dbReference type="PRINTS" id="PR00411">
    <property type="entry name" value="PNDRDTASEI"/>
</dbReference>
<dbReference type="PANTHER" id="PTHR22912:SF151">
    <property type="entry name" value="DIHYDROLIPOYL DEHYDROGENASE, MITOCHONDRIAL"/>
    <property type="match status" value="1"/>
</dbReference>
<evidence type="ECO:0000256" key="4">
    <source>
        <dbReference type="ARBA" id="ARBA00022630"/>
    </source>
</evidence>
<dbReference type="FunFam" id="3.50.50.60:FF:000001">
    <property type="entry name" value="Dihydrolipoyl dehydrogenase, mitochondrial"/>
    <property type="match status" value="1"/>
</dbReference>
<dbReference type="InterPro" id="IPR016156">
    <property type="entry name" value="FAD/NAD-linked_Rdtase_dimer_sf"/>
</dbReference>
<protein>
    <recommendedName>
        <fullName evidence="3 14">Dihydrolipoyl dehydrogenase</fullName>
        <ecNumber evidence="2 14">1.8.1.4</ecNumber>
    </recommendedName>
</protein>
<keyword evidence="18" id="KW-1185">Reference proteome</keyword>
<dbReference type="InterPro" id="IPR023753">
    <property type="entry name" value="FAD/NAD-binding_dom"/>
</dbReference>
<evidence type="ECO:0000256" key="7">
    <source>
        <dbReference type="ARBA" id="ARBA00023027"/>
    </source>
</evidence>
<name>A0A560EWN9_9PROT</name>
<dbReference type="NCBIfam" id="TIGR01350">
    <property type="entry name" value="lipoamide_DH"/>
    <property type="match status" value="1"/>
</dbReference>
<keyword evidence="8" id="KW-1015">Disulfide bond</keyword>
<dbReference type="PRINTS" id="PR00368">
    <property type="entry name" value="FADPNR"/>
</dbReference>
<feature type="binding site" evidence="12">
    <location>
        <begin position="184"/>
        <end position="191"/>
    </location>
    <ligand>
        <name>NAD(+)</name>
        <dbReference type="ChEBI" id="CHEBI:57540"/>
    </ligand>
</feature>